<dbReference type="AlphaFoldDB" id="A0A195E1I8"/>
<evidence type="ECO:0000256" key="4">
    <source>
        <dbReference type="SAM" id="MobiDB-lite"/>
    </source>
</evidence>
<feature type="compositionally biased region" description="Basic and acidic residues" evidence="4">
    <location>
        <begin position="337"/>
        <end position="348"/>
    </location>
</feature>
<feature type="region of interest" description="Disordered" evidence="4">
    <location>
        <begin position="36"/>
        <end position="60"/>
    </location>
</feature>
<dbReference type="PANTHER" id="PTHR31938:SF4">
    <property type="entry name" value="NUCLEAR SPECKLE SPLICING REGULATORY PROTEIN 1"/>
    <property type="match status" value="1"/>
</dbReference>
<feature type="coiled-coil region" evidence="3">
    <location>
        <begin position="97"/>
        <end position="156"/>
    </location>
</feature>
<evidence type="ECO:0000256" key="2">
    <source>
        <dbReference type="ARBA" id="ARBA00023054"/>
    </source>
</evidence>
<feature type="compositionally biased region" description="Basic and acidic residues" evidence="4">
    <location>
        <begin position="253"/>
        <end position="262"/>
    </location>
</feature>
<accession>A0A195E1I8</accession>
<evidence type="ECO:0000256" key="1">
    <source>
        <dbReference type="ARBA" id="ARBA00010126"/>
    </source>
</evidence>
<feature type="non-terminal residue" evidence="6">
    <location>
        <position position="1"/>
    </location>
</feature>
<protein>
    <submittedName>
        <fullName evidence="6">Coiled-coil domain-containing protein 55</fullName>
    </submittedName>
</protein>
<feature type="compositionally biased region" description="Basic and acidic residues" evidence="4">
    <location>
        <begin position="214"/>
        <end position="237"/>
    </location>
</feature>
<gene>
    <name evidence="6" type="ORF">ALC57_08688</name>
</gene>
<dbReference type="STRING" id="471704.A0A195E1I8"/>
<evidence type="ECO:0000313" key="6">
    <source>
        <dbReference type="EMBL" id="KYN19015.1"/>
    </source>
</evidence>
<evidence type="ECO:0000259" key="5">
    <source>
        <dbReference type="Pfam" id="PF09745"/>
    </source>
</evidence>
<reference evidence="6 7" key="1">
    <citation type="submission" date="2015-09" db="EMBL/GenBank/DDBJ databases">
        <title>Trachymyrmex cornetzi WGS genome.</title>
        <authorList>
            <person name="Nygaard S."/>
            <person name="Hu H."/>
            <person name="Boomsma J."/>
            <person name="Zhang G."/>
        </authorList>
    </citation>
    <scope>NUCLEOTIDE SEQUENCE [LARGE SCALE GENOMIC DNA]</scope>
    <source>
        <strain evidence="6">Tcor2-1</strain>
        <tissue evidence="6">Whole body</tissue>
    </source>
</reference>
<comment type="similarity">
    <text evidence="1">Belongs to the NSRP1 family.</text>
</comment>
<evidence type="ECO:0000256" key="3">
    <source>
        <dbReference type="SAM" id="Coils"/>
    </source>
</evidence>
<feature type="compositionally biased region" description="Basic residues" evidence="4">
    <location>
        <begin position="263"/>
        <end position="274"/>
    </location>
</feature>
<dbReference type="Pfam" id="PF09745">
    <property type="entry name" value="NSRP1_N"/>
    <property type="match status" value="1"/>
</dbReference>
<evidence type="ECO:0000313" key="7">
    <source>
        <dbReference type="Proteomes" id="UP000078492"/>
    </source>
</evidence>
<feature type="compositionally biased region" description="Basic and acidic residues" evidence="4">
    <location>
        <begin position="288"/>
        <end position="329"/>
    </location>
</feature>
<feature type="compositionally biased region" description="Low complexity" evidence="4">
    <location>
        <begin position="238"/>
        <end position="252"/>
    </location>
</feature>
<keyword evidence="7" id="KW-1185">Reference proteome</keyword>
<dbReference type="EMBL" id="KQ979814">
    <property type="protein sequence ID" value="KYN19015.1"/>
    <property type="molecule type" value="Genomic_DNA"/>
</dbReference>
<feature type="compositionally biased region" description="Basic and acidic residues" evidence="4">
    <location>
        <begin position="362"/>
        <end position="375"/>
    </location>
</feature>
<sequence>GEVSMRKGTTESNVTIRQTSVLLSYFSYGLILPKKQQQSTAPRLGNVFGDDNASDEEDGTDWVRKALKAEGEKNRMKKQTKLDIQKALDEDPTIYQYDEVYDDLERSKSQLDDASKQKEKKSKYIQKLLKTAERRKKEQEHRIERMVQKEREAEGEMYADKESFVTSAYRAKLEEFKKMEAEEAKMDRLEAIGDVTKQQDMSGFYRHLYEQTVDYKGETNKDESSKVKESAEQREGKTSTSSTNEENATTNERANETEEKQKSITKTKKLRQYRQRAIETYESDSETETSKKELKKDKTVVSPVDKEADRVEVQEPEEKKQRLDKKDVNTVDNITNIKDKDENVKDAEIPQNNNVTTESEEIENKEKTVEKKDRSSIWEKRTVGPVFEAALQRYYARKAKRLVEAN</sequence>
<dbReference type="PANTHER" id="PTHR31938">
    <property type="entry name" value="NUCLEAR SPECKLE SPLICING REGULATORY PROTEIN 1"/>
    <property type="match status" value="1"/>
</dbReference>
<dbReference type="Proteomes" id="UP000078492">
    <property type="component" value="Unassembled WGS sequence"/>
</dbReference>
<feature type="region of interest" description="Disordered" evidence="4">
    <location>
        <begin position="214"/>
        <end position="375"/>
    </location>
</feature>
<keyword evidence="2 3" id="KW-0175">Coiled coil</keyword>
<dbReference type="GO" id="GO:0000381">
    <property type="term" value="P:regulation of alternative mRNA splicing, via spliceosome"/>
    <property type="evidence" value="ECO:0007669"/>
    <property type="project" value="InterPro"/>
</dbReference>
<organism evidence="6 7">
    <name type="scientific">Trachymyrmex cornetzi</name>
    <dbReference type="NCBI Taxonomy" id="471704"/>
    <lineage>
        <taxon>Eukaryota</taxon>
        <taxon>Metazoa</taxon>
        <taxon>Ecdysozoa</taxon>
        <taxon>Arthropoda</taxon>
        <taxon>Hexapoda</taxon>
        <taxon>Insecta</taxon>
        <taxon>Pterygota</taxon>
        <taxon>Neoptera</taxon>
        <taxon>Endopterygota</taxon>
        <taxon>Hymenoptera</taxon>
        <taxon>Apocrita</taxon>
        <taxon>Aculeata</taxon>
        <taxon>Formicoidea</taxon>
        <taxon>Formicidae</taxon>
        <taxon>Myrmicinae</taxon>
        <taxon>Trachymyrmex</taxon>
    </lineage>
</organism>
<dbReference type="InterPro" id="IPR018612">
    <property type="entry name" value="NSRP1_N"/>
</dbReference>
<name>A0A195E1I8_9HYME</name>
<dbReference type="InterPro" id="IPR042816">
    <property type="entry name" value="Nsrp1"/>
</dbReference>
<proteinExistence type="inferred from homology"/>
<feature type="domain" description="Nuclear speckle splicing regulatory protein 1 N-terminal" evidence="5">
    <location>
        <begin position="81"/>
        <end position="198"/>
    </location>
</feature>